<organism evidence="1 2">
    <name type="scientific">Solanum tuberosum</name>
    <name type="common">Potato</name>
    <dbReference type="NCBI Taxonomy" id="4113"/>
    <lineage>
        <taxon>Eukaryota</taxon>
        <taxon>Viridiplantae</taxon>
        <taxon>Streptophyta</taxon>
        <taxon>Embryophyta</taxon>
        <taxon>Tracheophyta</taxon>
        <taxon>Spermatophyta</taxon>
        <taxon>Magnoliopsida</taxon>
        <taxon>eudicotyledons</taxon>
        <taxon>Gunneridae</taxon>
        <taxon>Pentapetalae</taxon>
        <taxon>asterids</taxon>
        <taxon>lamiids</taxon>
        <taxon>Solanales</taxon>
        <taxon>Solanaceae</taxon>
        <taxon>Solanoideae</taxon>
        <taxon>Solaneae</taxon>
        <taxon>Solanum</taxon>
    </lineage>
</organism>
<name>M1DP33_SOLTU</name>
<dbReference type="PaxDb" id="4113-PGSC0003DMT400092101"/>
<dbReference type="HOGENOM" id="CLU_1707368_0_0_1"/>
<dbReference type="Gramene" id="PGSC0003DMT400092101">
    <property type="protein sequence ID" value="PGSC0003DMT400092101"/>
    <property type="gene ID" value="PGSC0003DMG400041672"/>
</dbReference>
<dbReference type="AlphaFoldDB" id="M1DP33"/>
<sequence>MVNTRSTRYFIFKEIADNVNQGEKQMEENIDEEEYFDHKRFVSVNTTNCEPINANHTVVREFYADSAKTIFVEDLVATRLPTRPRERSLASSIVSSTLSTLVHDQQFVDERMEMMEKRNKKMMEHEKKKTRFLKKMMDMLQKFCGSGDDVDDVL</sequence>
<protein>
    <submittedName>
        <fullName evidence="1">Uncharacterized protein</fullName>
    </submittedName>
</protein>
<evidence type="ECO:0000313" key="2">
    <source>
        <dbReference type="Proteomes" id="UP000011115"/>
    </source>
</evidence>
<proteinExistence type="predicted"/>
<evidence type="ECO:0000313" key="1">
    <source>
        <dbReference type="EnsemblPlants" id="PGSC0003DMT400092101"/>
    </source>
</evidence>
<keyword evidence="2" id="KW-1185">Reference proteome</keyword>
<accession>M1DP33</accession>
<dbReference type="Proteomes" id="UP000011115">
    <property type="component" value="Unassembled WGS sequence"/>
</dbReference>
<reference evidence="2" key="1">
    <citation type="journal article" date="2011" name="Nature">
        <title>Genome sequence and analysis of the tuber crop potato.</title>
        <authorList>
            <consortium name="The Potato Genome Sequencing Consortium"/>
        </authorList>
    </citation>
    <scope>NUCLEOTIDE SEQUENCE [LARGE SCALE GENOMIC DNA]</scope>
    <source>
        <strain evidence="2">cv. DM1-3 516 R44</strain>
    </source>
</reference>
<reference evidence="1" key="2">
    <citation type="submission" date="2015-06" db="UniProtKB">
        <authorList>
            <consortium name="EnsemblPlants"/>
        </authorList>
    </citation>
    <scope>IDENTIFICATION</scope>
    <source>
        <strain evidence="1">DM1-3 516 R44</strain>
    </source>
</reference>
<dbReference type="InParanoid" id="M1DP33"/>
<dbReference type="EnsemblPlants" id="PGSC0003DMT400092101">
    <property type="protein sequence ID" value="PGSC0003DMT400092101"/>
    <property type="gene ID" value="PGSC0003DMG400041672"/>
</dbReference>